<gene>
    <name evidence="4" type="ORF">PCASD_21760</name>
</gene>
<dbReference type="GO" id="GO:0008270">
    <property type="term" value="F:zinc ion binding"/>
    <property type="evidence" value="ECO:0007669"/>
    <property type="project" value="TreeGrafter"/>
</dbReference>
<dbReference type="GO" id="GO:0005615">
    <property type="term" value="C:extracellular space"/>
    <property type="evidence" value="ECO:0007669"/>
    <property type="project" value="TreeGrafter"/>
</dbReference>
<dbReference type="GO" id="GO:0070006">
    <property type="term" value="F:metalloaminopeptidase activity"/>
    <property type="evidence" value="ECO:0007669"/>
    <property type="project" value="TreeGrafter"/>
</dbReference>
<feature type="domain" description="ERAP1-like C-terminal" evidence="3">
    <location>
        <begin position="229"/>
        <end position="468"/>
    </location>
</feature>
<evidence type="ECO:0000256" key="2">
    <source>
        <dbReference type="SAM" id="MobiDB-lite"/>
    </source>
</evidence>
<dbReference type="EMBL" id="PGCI01000313">
    <property type="protein sequence ID" value="PLW29982.1"/>
    <property type="molecule type" value="Genomic_DNA"/>
</dbReference>
<evidence type="ECO:0000256" key="1">
    <source>
        <dbReference type="ARBA" id="ARBA00010136"/>
    </source>
</evidence>
<evidence type="ECO:0000259" key="3">
    <source>
        <dbReference type="Pfam" id="PF11838"/>
    </source>
</evidence>
<dbReference type="AlphaFoldDB" id="A0A2N5TWY1"/>
<evidence type="ECO:0000313" key="5">
    <source>
        <dbReference type="Proteomes" id="UP000235392"/>
    </source>
</evidence>
<comment type="caution">
    <text evidence="4">The sequence shown here is derived from an EMBL/GenBank/DDBJ whole genome shotgun (WGS) entry which is preliminary data.</text>
</comment>
<dbReference type="Proteomes" id="UP000235392">
    <property type="component" value="Unassembled WGS sequence"/>
</dbReference>
<name>A0A2N5TWY1_9BASI</name>
<evidence type="ECO:0000313" key="4">
    <source>
        <dbReference type="EMBL" id="PLW29982.1"/>
    </source>
</evidence>
<reference evidence="4 5" key="1">
    <citation type="submission" date="2017-11" db="EMBL/GenBank/DDBJ databases">
        <title>De novo assembly and phasing of dikaryotic genomes from two isolates of Puccinia coronata f. sp. avenae, the causal agent of oat crown rust.</title>
        <authorList>
            <person name="Miller M.E."/>
            <person name="Zhang Y."/>
            <person name="Omidvar V."/>
            <person name="Sperschneider J."/>
            <person name="Schwessinger B."/>
            <person name="Raley C."/>
            <person name="Palmer J.M."/>
            <person name="Garnica D."/>
            <person name="Upadhyaya N."/>
            <person name="Rathjen J."/>
            <person name="Taylor J.M."/>
            <person name="Park R.F."/>
            <person name="Dodds P.N."/>
            <person name="Hirsch C.D."/>
            <person name="Kianian S.F."/>
            <person name="Figueroa M."/>
        </authorList>
    </citation>
    <scope>NUCLEOTIDE SEQUENCE [LARGE SCALE GENOMIC DNA]</scope>
    <source>
        <strain evidence="4">12SD80</strain>
    </source>
</reference>
<accession>A0A2N5TWY1</accession>
<dbReference type="GO" id="GO:0042277">
    <property type="term" value="F:peptide binding"/>
    <property type="evidence" value="ECO:0007669"/>
    <property type="project" value="TreeGrafter"/>
</dbReference>
<dbReference type="GO" id="GO:0005737">
    <property type="term" value="C:cytoplasm"/>
    <property type="evidence" value="ECO:0007669"/>
    <property type="project" value="TreeGrafter"/>
</dbReference>
<dbReference type="GO" id="GO:0043171">
    <property type="term" value="P:peptide catabolic process"/>
    <property type="evidence" value="ECO:0007669"/>
    <property type="project" value="TreeGrafter"/>
</dbReference>
<dbReference type="PANTHER" id="PTHR11533:SF174">
    <property type="entry name" value="PUROMYCIN-SENSITIVE AMINOPEPTIDASE-RELATED"/>
    <property type="match status" value="1"/>
</dbReference>
<dbReference type="GO" id="GO:0016020">
    <property type="term" value="C:membrane"/>
    <property type="evidence" value="ECO:0007669"/>
    <property type="project" value="TreeGrafter"/>
</dbReference>
<feature type="region of interest" description="Disordered" evidence="2">
    <location>
        <begin position="15"/>
        <end position="34"/>
    </location>
</feature>
<dbReference type="InterPro" id="IPR050344">
    <property type="entry name" value="Peptidase_M1_aminopeptidases"/>
</dbReference>
<dbReference type="InterPro" id="IPR024571">
    <property type="entry name" value="ERAP1-like_C_dom"/>
</dbReference>
<feature type="region of interest" description="Disordered" evidence="2">
    <location>
        <begin position="195"/>
        <end position="218"/>
    </location>
</feature>
<feature type="compositionally biased region" description="Low complexity" evidence="2">
    <location>
        <begin position="17"/>
        <end position="30"/>
    </location>
</feature>
<sequence>MLSFFLITRHGQRCRDSSQAQSPQASQWPSTKEHPYAPRFTFQQQVLHNLGDPSMPSALGRFALSSENLGGVSSQHEQPVASSALKALLQHRQRLLSLMSYPAKLKREGVAGVLGVHLGAHKPLGQPGPPAATIFRAGQTRLPRRVVHLALAQGPHHQAGQRQRWRRAWQAAALCAGQQLGQSLHRHALLLGDGGEAAGRQSGASRAHCLRQPPTARSPLGLPAAREQDQQVIDAFSKFQRQLVSSLAQEIGFDTLPTDDQDRIQLRVKILGAAARAEDPKRVNRDLISSLSIVLSEIQGRFAKFIADPSGAKSAIPADLRMLVFSYAVKQGGVKEYEAVLKVYRQPSNPSDKIAAMVALCTPKDPQLIARTFDFILGGEVKEQDFMYFFSGLSKNRVSRRDMLKFVQKNLADLLVRFKGNFSIGRLIQYSFDQFTTDADRQSVIDFFKDKDTSIYQSALAQGLDTVKSNASWLTRDKENIIQWLKTKQFL</sequence>
<protein>
    <recommendedName>
        <fullName evidence="3">ERAP1-like C-terminal domain-containing protein</fullName>
    </recommendedName>
</protein>
<proteinExistence type="inferred from homology"/>
<dbReference type="PANTHER" id="PTHR11533">
    <property type="entry name" value="PROTEASE M1 ZINC METALLOPROTEASE"/>
    <property type="match status" value="1"/>
</dbReference>
<dbReference type="GO" id="GO:0006508">
    <property type="term" value="P:proteolysis"/>
    <property type="evidence" value="ECO:0007669"/>
    <property type="project" value="TreeGrafter"/>
</dbReference>
<organism evidence="4 5">
    <name type="scientific">Puccinia coronata f. sp. avenae</name>
    <dbReference type="NCBI Taxonomy" id="200324"/>
    <lineage>
        <taxon>Eukaryota</taxon>
        <taxon>Fungi</taxon>
        <taxon>Dikarya</taxon>
        <taxon>Basidiomycota</taxon>
        <taxon>Pucciniomycotina</taxon>
        <taxon>Pucciniomycetes</taxon>
        <taxon>Pucciniales</taxon>
        <taxon>Pucciniaceae</taxon>
        <taxon>Puccinia</taxon>
    </lineage>
</organism>
<dbReference type="Gene3D" id="1.25.50.20">
    <property type="match status" value="1"/>
</dbReference>
<comment type="similarity">
    <text evidence="1">Belongs to the peptidase M1 family.</text>
</comment>
<dbReference type="Pfam" id="PF11838">
    <property type="entry name" value="ERAP1_C"/>
    <property type="match status" value="1"/>
</dbReference>